<dbReference type="EMBL" id="CABEEZ010000154">
    <property type="protein sequence ID" value="VTR58735.1"/>
    <property type="molecule type" value="Genomic_DNA"/>
</dbReference>
<proteinExistence type="predicted"/>
<organism evidence="1">
    <name type="scientific">Serratia fonticola</name>
    <dbReference type="NCBI Taxonomy" id="47917"/>
    <lineage>
        <taxon>Bacteria</taxon>
        <taxon>Pseudomonadati</taxon>
        <taxon>Pseudomonadota</taxon>
        <taxon>Gammaproteobacteria</taxon>
        <taxon>Enterobacterales</taxon>
        <taxon>Yersiniaceae</taxon>
        <taxon>Serratia</taxon>
    </lineage>
</organism>
<accession>A0A4U9WHC2</accession>
<sequence length="32" mass="3741">MLMKNNVFTRRRFSLSHFRPLPCSAYASALLL</sequence>
<dbReference type="AlphaFoldDB" id="A0A4U9WHC2"/>
<gene>
    <name evidence="1" type="ORF">NCTC12965_07790</name>
</gene>
<name>A0A4U9WHC2_SERFO</name>
<protein>
    <submittedName>
        <fullName evidence="1">Uncharacterized protein</fullName>
    </submittedName>
</protein>
<evidence type="ECO:0000313" key="1">
    <source>
        <dbReference type="EMBL" id="VTR58735.1"/>
    </source>
</evidence>
<reference evidence="1" key="1">
    <citation type="submission" date="2019-05" db="EMBL/GenBank/DDBJ databases">
        <authorList>
            <consortium name="Pathogen Informatics"/>
        </authorList>
    </citation>
    <scope>NUCLEOTIDE SEQUENCE [LARGE SCALE GENOMIC DNA]</scope>
    <source>
        <strain evidence="1">NCTC12965</strain>
    </source>
</reference>